<dbReference type="SMART" id="SM00155">
    <property type="entry name" value="PLDc"/>
    <property type="match status" value="2"/>
</dbReference>
<keyword evidence="13" id="KW-0594">Phospholipid biosynthesis</keyword>
<evidence type="ECO:0000256" key="7">
    <source>
        <dbReference type="ARBA" id="ARBA00022679"/>
    </source>
</evidence>
<dbReference type="InterPro" id="IPR022924">
    <property type="entry name" value="Cardiolipin_synthase"/>
</dbReference>
<keyword evidence="6" id="KW-0964">Secreted</keyword>
<evidence type="ECO:0000256" key="11">
    <source>
        <dbReference type="ARBA" id="ARBA00023098"/>
    </source>
</evidence>
<keyword evidence="9" id="KW-0677">Repeat</keyword>
<feature type="transmembrane region" description="Helical" evidence="16">
    <location>
        <begin position="40"/>
        <end position="61"/>
    </location>
</feature>
<keyword evidence="10 16" id="KW-1133">Transmembrane helix</keyword>
<gene>
    <name evidence="18" type="ORF">CG50_13175</name>
</gene>
<dbReference type="InterPro" id="IPR027379">
    <property type="entry name" value="CLS_N"/>
</dbReference>
<keyword evidence="12 16" id="KW-0472">Membrane</keyword>
<keyword evidence="11" id="KW-0443">Lipid metabolism</keyword>
<dbReference type="STRING" id="1105367.CG50_13175"/>
<evidence type="ECO:0000256" key="12">
    <source>
        <dbReference type="ARBA" id="ARBA00023136"/>
    </source>
</evidence>
<proteinExistence type="predicted"/>
<keyword evidence="14" id="KW-1208">Phospholipid metabolism</keyword>
<organism evidence="18 19">
    <name type="scientific">Paenirhodobacter enshiensis</name>
    <dbReference type="NCBI Taxonomy" id="1105367"/>
    <lineage>
        <taxon>Bacteria</taxon>
        <taxon>Pseudomonadati</taxon>
        <taxon>Pseudomonadota</taxon>
        <taxon>Alphaproteobacteria</taxon>
        <taxon>Rhodobacterales</taxon>
        <taxon>Rhodobacter group</taxon>
        <taxon>Paenirhodobacter</taxon>
    </lineage>
</organism>
<dbReference type="EMBL" id="JFZB01000005">
    <property type="protein sequence ID" value="KFI29126.1"/>
    <property type="molecule type" value="Genomic_DNA"/>
</dbReference>
<dbReference type="Pfam" id="PF13396">
    <property type="entry name" value="PLDc_N"/>
    <property type="match status" value="1"/>
</dbReference>
<comment type="subcellular location">
    <subcellularLocation>
        <location evidence="3">Cell membrane</location>
        <topology evidence="3">Multi-pass membrane protein</topology>
    </subcellularLocation>
    <subcellularLocation>
        <location evidence="2">Secreted</location>
    </subcellularLocation>
</comment>
<dbReference type="EC" id="2.7.8.-" evidence="15"/>
<evidence type="ECO:0000256" key="10">
    <source>
        <dbReference type="ARBA" id="ARBA00022989"/>
    </source>
</evidence>
<protein>
    <recommendedName>
        <fullName evidence="15">Cardiolipin synthase</fullName>
        <ecNumber evidence="15">2.7.8.-</ecNumber>
    </recommendedName>
</protein>
<dbReference type="eggNOG" id="COG1502">
    <property type="taxonomic scope" value="Bacteria"/>
</dbReference>
<keyword evidence="19" id="KW-1185">Reference proteome</keyword>
<dbReference type="PANTHER" id="PTHR21248:SF22">
    <property type="entry name" value="PHOSPHOLIPASE D"/>
    <property type="match status" value="1"/>
</dbReference>
<keyword evidence="4" id="KW-1003">Cell membrane</keyword>
<dbReference type="SUPFAM" id="SSF56024">
    <property type="entry name" value="Phospholipase D/nuclease"/>
    <property type="match status" value="2"/>
</dbReference>
<sequence length="478" mass="53131">MTSGWFSWPVLISLGLLAFHATAAVFAFRAVRTARTPQGAVGWAVFLLVIPYVSVPAYLMFGDFRYPRTLRDRRLSEITARMHEVASGPGARALDLDPEAARILHGFEALAGDRAMPGNALRLMADGRTVFESLFAAIRAARRYVLIETYILRDDGLGRALQELVLQKSREGVRVCVLYDPFGSYGLHNDYLARMRAGGIEVVNFHARHPERRLALTRVNFRNHRKIAIVDGEVAFTGGYNIGDEYIGRNPRLGSWRDTMVRIEGPLVGPLQLHFAEDWHWATGEVLALEWRNETRGNVPGLVLASGPSDRAETGGLFFLHAITAARSRVWIASPYFTPDTGLMQALRLAAERGVDVRILMAGRRDHWLVWLAGFAFVEAMRDSGVKIYRYSEGFMHQKVVLVDDAVSAIGSHNLDSRSSRLNFEVSAIFADPEFAIEVAAMLEADFARTEVYDRPLAAAPLALRVAAPVARLFAPLL</sequence>
<dbReference type="InterPro" id="IPR025202">
    <property type="entry name" value="PLD-like_dom"/>
</dbReference>
<comment type="function">
    <text evidence="1">Could be a virulence factor.</text>
</comment>
<dbReference type="GO" id="GO:0032049">
    <property type="term" value="P:cardiolipin biosynthetic process"/>
    <property type="evidence" value="ECO:0007669"/>
    <property type="project" value="UniProtKB-UniRule"/>
</dbReference>
<evidence type="ECO:0000256" key="13">
    <source>
        <dbReference type="ARBA" id="ARBA00023209"/>
    </source>
</evidence>
<name>A0A086Y4C6_9RHOB</name>
<dbReference type="InterPro" id="IPR001736">
    <property type="entry name" value="PLipase_D/transphosphatidylase"/>
</dbReference>
<reference evidence="18 19" key="1">
    <citation type="submission" date="2014-03" db="EMBL/GenBank/DDBJ databases">
        <title>Genome of Paenirhodobacter enshiensis DW2-9.</title>
        <authorList>
            <person name="Wang D."/>
            <person name="Wang G."/>
        </authorList>
    </citation>
    <scope>NUCLEOTIDE SEQUENCE [LARGE SCALE GENOMIC DNA]</scope>
    <source>
        <strain evidence="18 19">DW2-9</strain>
    </source>
</reference>
<feature type="domain" description="PLD phosphodiesterase" evidence="17">
    <location>
        <begin position="392"/>
        <end position="419"/>
    </location>
</feature>
<dbReference type="GO" id="GO:0005576">
    <property type="term" value="C:extracellular region"/>
    <property type="evidence" value="ECO:0007669"/>
    <property type="project" value="UniProtKB-SubCell"/>
</dbReference>
<evidence type="ECO:0000256" key="8">
    <source>
        <dbReference type="ARBA" id="ARBA00022692"/>
    </source>
</evidence>
<keyword evidence="7" id="KW-0808">Transferase</keyword>
<dbReference type="NCBIfam" id="TIGR04265">
    <property type="entry name" value="bac_cardiolipin"/>
    <property type="match status" value="1"/>
</dbReference>
<dbReference type="GO" id="GO:0005886">
    <property type="term" value="C:plasma membrane"/>
    <property type="evidence" value="ECO:0007669"/>
    <property type="project" value="UniProtKB-SubCell"/>
</dbReference>
<dbReference type="PANTHER" id="PTHR21248">
    <property type="entry name" value="CARDIOLIPIN SYNTHASE"/>
    <property type="match status" value="1"/>
</dbReference>
<dbReference type="RefSeq" id="WP_051909512.1">
    <property type="nucleotide sequence ID" value="NZ_JFZB01000005.1"/>
</dbReference>
<accession>A0A086Y4C6</accession>
<dbReference type="Proteomes" id="UP000028824">
    <property type="component" value="Unassembled WGS sequence"/>
</dbReference>
<evidence type="ECO:0000313" key="19">
    <source>
        <dbReference type="Proteomes" id="UP000028824"/>
    </source>
</evidence>
<evidence type="ECO:0000256" key="14">
    <source>
        <dbReference type="ARBA" id="ARBA00023264"/>
    </source>
</evidence>
<dbReference type="Gene3D" id="3.30.870.10">
    <property type="entry name" value="Endonuclease Chain A"/>
    <property type="match status" value="2"/>
</dbReference>
<evidence type="ECO:0000256" key="6">
    <source>
        <dbReference type="ARBA" id="ARBA00022525"/>
    </source>
</evidence>
<dbReference type="AlphaFoldDB" id="A0A086Y4C6"/>
<evidence type="ECO:0000259" key="17">
    <source>
        <dbReference type="PROSITE" id="PS50035"/>
    </source>
</evidence>
<feature type="transmembrane region" description="Helical" evidence="16">
    <location>
        <begin position="6"/>
        <end position="28"/>
    </location>
</feature>
<evidence type="ECO:0000256" key="1">
    <source>
        <dbReference type="ARBA" id="ARBA00003145"/>
    </source>
</evidence>
<evidence type="ECO:0000256" key="9">
    <source>
        <dbReference type="ARBA" id="ARBA00022737"/>
    </source>
</evidence>
<evidence type="ECO:0000256" key="2">
    <source>
        <dbReference type="ARBA" id="ARBA00004613"/>
    </source>
</evidence>
<evidence type="ECO:0000256" key="16">
    <source>
        <dbReference type="SAM" id="Phobius"/>
    </source>
</evidence>
<evidence type="ECO:0000313" key="18">
    <source>
        <dbReference type="EMBL" id="KFI29126.1"/>
    </source>
</evidence>
<dbReference type="PROSITE" id="PS50035">
    <property type="entry name" value="PLD"/>
    <property type="match status" value="2"/>
</dbReference>
<evidence type="ECO:0000256" key="15">
    <source>
        <dbReference type="NCBIfam" id="TIGR04265"/>
    </source>
</evidence>
<keyword evidence="8 16" id="KW-0812">Transmembrane</keyword>
<dbReference type="GO" id="GO:0008808">
    <property type="term" value="F:cardiolipin synthase activity"/>
    <property type="evidence" value="ECO:0007669"/>
    <property type="project" value="UniProtKB-UniRule"/>
</dbReference>
<evidence type="ECO:0000256" key="3">
    <source>
        <dbReference type="ARBA" id="ARBA00004651"/>
    </source>
</evidence>
<dbReference type="Pfam" id="PF13091">
    <property type="entry name" value="PLDc_2"/>
    <property type="match status" value="2"/>
</dbReference>
<feature type="domain" description="PLD phosphodiesterase" evidence="17">
    <location>
        <begin position="219"/>
        <end position="246"/>
    </location>
</feature>
<evidence type="ECO:0000256" key="5">
    <source>
        <dbReference type="ARBA" id="ARBA00022516"/>
    </source>
</evidence>
<keyword evidence="5" id="KW-0444">Lipid biosynthesis</keyword>
<comment type="caution">
    <text evidence="18">The sequence shown here is derived from an EMBL/GenBank/DDBJ whole genome shotgun (WGS) entry which is preliminary data.</text>
</comment>
<evidence type="ECO:0000256" key="4">
    <source>
        <dbReference type="ARBA" id="ARBA00022475"/>
    </source>
</evidence>